<name>A0A4D6DWC7_9CAUD</name>
<dbReference type="EMBL" id="MK689364">
    <property type="protein sequence ID" value="QBZ70650.1"/>
    <property type="molecule type" value="Genomic_DNA"/>
</dbReference>
<reference evidence="1 2" key="1">
    <citation type="submission" date="2019-03" db="EMBL/GenBank/DDBJ databases">
        <authorList>
            <person name="Kim S.G."/>
            <person name="Park S.C."/>
        </authorList>
    </citation>
    <scope>NUCLEOTIDE SEQUENCE [LARGE SCALE GENOMIC DNA]</scope>
</reference>
<dbReference type="Proteomes" id="UP000297195">
    <property type="component" value="Segment"/>
</dbReference>
<organism evidence="1 2">
    <name type="scientific">Edwardsiella phage pEt-SU</name>
    <dbReference type="NCBI Taxonomy" id="2562142"/>
    <lineage>
        <taxon>Viruses</taxon>
        <taxon>Duplodnaviria</taxon>
        <taxon>Heunggongvirae</taxon>
        <taxon>Uroviricota</taxon>
        <taxon>Caudoviricetes</taxon>
        <taxon>Chimalliviridae</taxon>
        <taxon>Petsuvirus</taxon>
        <taxon>Petsuvirus pEtSU</taxon>
    </lineage>
</organism>
<gene>
    <name evidence="1" type="ORF">pETSU_069</name>
</gene>
<keyword evidence="2" id="KW-1185">Reference proteome</keyword>
<accession>A0A4D6DWC7</accession>
<proteinExistence type="predicted"/>
<sequence>MSRETEVLNNEGSEEHLIEVEEAQWETNCVEGSRKFRAFIIELAGGLADTGLIETQFNDMLFVYKTHITNGVSVEETMRHIYDGYEGDELLPLERKDIDKLFILYFESIGFNPNVWIKSSSDFS</sequence>
<evidence type="ECO:0000313" key="2">
    <source>
        <dbReference type="Proteomes" id="UP000297195"/>
    </source>
</evidence>
<protein>
    <submittedName>
        <fullName evidence="1">Uncharacterized protein</fullName>
    </submittedName>
</protein>
<evidence type="ECO:0000313" key="1">
    <source>
        <dbReference type="EMBL" id="QBZ70650.1"/>
    </source>
</evidence>